<sequence>MADANASGAGDPHDLNRFLQAQEGDYEQALAEIKRGHKRSHWMWYIFPQYDGLGFSSTSKHYAIKSLAEADEYLKHPVLGPRLLACCEAALGVEGSSALQIFGSPDDMKLKSCATLFAHVSPPGSVFDRLLEKYFQGERDDRTLSLIGKPSEPRPGEFK</sequence>
<dbReference type="InterPro" id="IPR014937">
    <property type="entry name" value="DUF1810"/>
</dbReference>
<dbReference type="Proteomes" id="UP000214646">
    <property type="component" value="Unassembled WGS sequence"/>
</dbReference>
<dbReference type="AlphaFoldDB" id="A0A225D428"/>
<protein>
    <recommendedName>
        <fullName evidence="3">NTP pyrophosphohydrolase</fullName>
    </recommendedName>
</protein>
<accession>A0A225D428</accession>
<reference evidence="2" key="1">
    <citation type="submission" date="2017-06" db="EMBL/GenBank/DDBJ databases">
        <title>Genome analysis of Fimbriiglobus ruber SP5, the first member of the order Planctomycetales with confirmed chitinolytic capability.</title>
        <authorList>
            <person name="Ravin N.V."/>
            <person name="Rakitin A.L."/>
            <person name="Ivanova A.A."/>
            <person name="Beletsky A.V."/>
            <person name="Kulichevskaya I.S."/>
            <person name="Mardanov A.V."/>
            <person name="Dedysh S.N."/>
        </authorList>
    </citation>
    <scope>NUCLEOTIDE SEQUENCE [LARGE SCALE GENOMIC DNA]</scope>
    <source>
        <strain evidence="2">SP5</strain>
    </source>
</reference>
<evidence type="ECO:0000313" key="2">
    <source>
        <dbReference type="Proteomes" id="UP000214646"/>
    </source>
</evidence>
<proteinExistence type="predicted"/>
<dbReference type="Pfam" id="PF08837">
    <property type="entry name" value="DUF1810"/>
    <property type="match status" value="1"/>
</dbReference>
<dbReference type="InterPro" id="IPR036287">
    <property type="entry name" value="Rv1873-like_sf"/>
</dbReference>
<evidence type="ECO:0000313" key="1">
    <source>
        <dbReference type="EMBL" id="OWK36252.1"/>
    </source>
</evidence>
<dbReference type="OrthoDB" id="9787476at2"/>
<dbReference type="PIRSF" id="PIRSF008546">
    <property type="entry name" value="UCP008546"/>
    <property type="match status" value="1"/>
</dbReference>
<name>A0A225D428_9BACT</name>
<dbReference type="RefSeq" id="WP_088259289.1">
    <property type="nucleotide sequence ID" value="NZ_NIDE01000017.1"/>
</dbReference>
<dbReference type="Gene3D" id="1.25.40.380">
    <property type="entry name" value="Protein of unknown function DUF1810"/>
    <property type="match status" value="1"/>
</dbReference>
<comment type="caution">
    <text evidence="1">The sequence shown here is derived from an EMBL/GenBank/DDBJ whole genome shotgun (WGS) entry which is preliminary data.</text>
</comment>
<keyword evidence="2" id="KW-1185">Reference proteome</keyword>
<dbReference type="SUPFAM" id="SSF140736">
    <property type="entry name" value="Rv1873-like"/>
    <property type="match status" value="1"/>
</dbReference>
<organism evidence="1 2">
    <name type="scientific">Fimbriiglobus ruber</name>
    <dbReference type="NCBI Taxonomy" id="1908690"/>
    <lineage>
        <taxon>Bacteria</taxon>
        <taxon>Pseudomonadati</taxon>
        <taxon>Planctomycetota</taxon>
        <taxon>Planctomycetia</taxon>
        <taxon>Gemmatales</taxon>
        <taxon>Gemmataceae</taxon>
        <taxon>Fimbriiglobus</taxon>
    </lineage>
</organism>
<evidence type="ECO:0008006" key="3">
    <source>
        <dbReference type="Google" id="ProtNLM"/>
    </source>
</evidence>
<dbReference type="EMBL" id="NIDE01000017">
    <property type="protein sequence ID" value="OWK36252.1"/>
    <property type="molecule type" value="Genomic_DNA"/>
</dbReference>
<gene>
    <name evidence="1" type="ORF">FRUB_08815</name>
</gene>